<feature type="domain" description="PhoU" evidence="9">
    <location>
        <begin position="1"/>
        <end position="85"/>
    </location>
</feature>
<dbReference type="InterPro" id="IPR026022">
    <property type="entry name" value="PhoU_dom"/>
</dbReference>
<dbReference type="PANTHER" id="PTHR42930">
    <property type="entry name" value="PHOSPHATE-SPECIFIC TRANSPORT SYSTEM ACCESSORY PROTEIN PHOU"/>
    <property type="match status" value="1"/>
</dbReference>
<evidence type="ECO:0000313" key="11">
    <source>
        <dbReference type="Proteomes" id="UP000051269"/>
    </source>
</evidence>
<evidence type="ECO:0000256" key="3">
    <source>
        <dbReference type="ARBA" id="ARBA00011738"/>
    </source>
</evidence>
<evidence type="ECO:0000256" key="1">
    <source>
        <dbReference type="ARBA" id="ARBA00004496"/>
    </source>
</evidence>
<evidence type="ECO:0000256" key="6">
    <source>
        <dbReference type="ARBA" id="ARBA00022592"/>
    </source>
</evidence>
<dbReference type="GO" id="GO:0030643">
    <property type="term" value="P:intracellular phosphate ion homeostasis"/>
    <property type="evidence" value="ECO:0007669"/>
    <property type="project" value="InterPro"/>
</dbReference>
<evidence type="ECO:0000256" key="2">
    <source>
        <dbReference type="ARBA" id="ARBA00008107"/>
    </source>
</evidence>
<dbReference type="SUPFAM" id="SSF109755">
    <property type="entry name" value="PhoU-like"/>
    <property type="match status" value="1"/>
</dbReference>
<dbReference type="NCBIfam" id="TIGR02135">
    <property type="entry name" value="phoU_full"/>
    <property type="match status" value="1"/>
</dbReference>
<sequence>MASLAHTNLQLALESLVERSAEKANKAIQDDKEIDRLEVEVDELVAGFMATQAPVALACRLMLAASKLSSDLERIGDQAVSIARRSLILMDEPPLKPLLDIPRMGADVLAMIRGATDAFVEITPEKCADIIKMDVRVDDINRQLERELTCFMVESPKTITRALNLMLVARFFERAADHAKNIAEQVYYLYTGQDIRHESEFSKV</sequence>
<reference evidence="10 11" key="1">
    <citation type="submission" date="2015-10" db="EMBL/GenBank/DDBJ databases">
        <title>Metagenome-Assembled Genomes uncover a global brackish microbiome.</title>
        <authorList>
            <person name="Hugerth L.W."/>
            <person name="Larsson J."/>
            <person name="Alneberg J."/>
            <person name="Lindh M.V."/>
            <person name="Legrand C."/>
            <person name="Pinhassi J."/>
            <person name="Andersson A.F."/>
        </authorList>
    </citation>
    <scope>NUCLEOTIDE SEQUENCE [LARGE SCALE GENOMIC DNA]</scope>
    <source>
        <strain evidence="10">BACL18 MAG-120507-bin52</strain>
    </source>
</reference>
<comment type="caution">
    <text evidence="10">The sequence shown here is derived from an EMBL/GenBank/DDBJ whole genome shotgun (WGS) entry which is preliminary data.</text>
</comment>
<dbReference type="GO" id="GO:0006817">
    <property type="term" value="P:phosphate ion transport"/>
    <property type="evidence" value="ECO:0007669"/>
    <property type="project" value="UniProtKB-KW"/>
</dbReference>
<evidence type="ECO:0000259" key="9">
    <source>
        <dbReference type="Pfam" id="PF01895"/>
    </source>
</evidence>
<organism evidence="10 11">
    <name type="scientific">Verrucomicrobia subdivision 6 bacterium BACL9 MAG-120507-bin52</name>
    <dbReference type="NCBI Taxonomy" id="1655590"/>
    <lineage>
        <taxon>Bacteria</taxon>
        <taxon>Pseudomonadati</taxon>
        <taxon>Verrucomicrobiota</taxon>
        <taxon>Verrucomicrobiia</taxon>
        <taxon>Verrucomicrobiales</taxon>
        <taxon>Verrucomicrobia subdivision 6</taxon>
    </lineage>
</organism>
<comment type="function">
    <text evidence="7">Plays a role in the regulation of phosphate uptake.</text>
</comment>
<accession>A0A0R2RJ32</accession>
<evidence type="ECO:0000313" key="10">
    <source>
        <dbReference type="EMBL" id="KRO62692.1"/>
    </source>
</evidence>
<evidence type="ECO:0000256" key="5">
    <source>
        <dbReference type="ARBA" id="ARBA00022490"/>
    </source>
</evidence>
<dbReference type="FunFam" id="1.20.58.220:FF:000004">
    <property type="entry name" value="Phosphate-specific transport system accessory protein PhoU"/>
    <property type="match status" value="1"/>
</dbReference>
<gene>
    <name evidence="10" type="ORF">ABR82_01365</name>
</gene>
<dbReference type="GO" id="GO:0045936">
    <property type="term" value="P:negative regulation of phosphate metabolic process"/>
    <property type="evidence" value="ECO:0007669"/>
    <property type="project" value="InterPro"/>
</dbReference>
<evidence type="ECO:0000256" key="4">
    <source>
        <dbReference type="ARBA" id="ARBA00022448"/>
    </source>
</evidence>
<dbReference type="PANTHER" id="PTHR42930:SF3">
    <property type="entry name" value="PHOSPHATE-SPECIFIC TRANSPORT SYSTEM ACCESSORY PROTEIN PHOU"/>
    <property type="match status" value="1"/>
</dbReference>
<comment type="subunit">
    <text evidence="3">Homodimer.</text>
</comment>
<dbReference type="AlphaFoldDB" id="A0A0R2RJ32"/>
<keyword evidence="5" id="KW-0963">Cytoplasm</keyword>
<feature type="domain" description="PhoU" evidence="9">
    <location>
        <begin position="101"/>
        <end position="186"/>
    </location>
</feature>
<dbReference type="InterPro" id="IPR028366">
    <property type="entry name" value="PhoU"/>
</dbReference>
<comment type="subcellular location">
    <subcellularLocation>
        <location evidence="1">Cytoplasm</location>
    </subcellularLocation>
</comment>
<keyword evidence="6" id="KW-0592">Phosphate transport</keyword>
<proteinExistence type="inferred from homology"/>
<protein>
    <recommendedName>
        <fullName evidence="8">Phosphate-specific transport system accessory protein PhoU homolog</fullName>
    </recommendedName>
</protein>
<evidence type="ECO:0000256" key="7">
    <source>
        <dbReference type="ARBA" id="ARBA00056181"/>
    </source>
</evidence>
<comment type="similarity">
    <text evidence="2">Belongs to the PhoU family.</text>
</comment>
<dbReference type="InterPro" id="IPR038078">
    <property type="entry name" value="PhoU-like_sf"/>
</dbReference>
<dbReference type="GO" id="GO:0005737">
    <property type="term" value="C:cytoplasm"/>
    <property type="evidence" value="ECO:0007669"/>
    <property type="project" value="UniProtKB-SubCell"/>
</dbReference>
<name>A0A0R2RJ32_9BACT</name>
<dbReference type="EMBL" id="LIBO01000043">
    <property type="protein sequence ID" value="KRO62692.1"/>
    <property type="molecule type" value="Genomic_DNA"/>
</dbReference>
<dbReference type="Proteomes" id="UP000051269">
    <property type="component" value="Unassembled WGS sequence"/>
</dbReference>
<dbReference type="Pfam" id="PF01895">
    <property type="entry name" value="PhoU"/>
    <property type="match status" value="2"/>
</dbReference>
<keyword evidence="4" id="KW-0813">Transport</keyword>
<evidence type="ECO:0000256" key="8">
    <source>
        <dbReference type="ARBA" id="ARBA00069911"/>
    </source>
</evidence>
<dbReference type="PIRSF" id="PIRSF003107">
    <property type="entry name" value="PhoU"/>
    <property type="match status" value="1"/>
</dbReference>
<dbReference type="Gene3D" id="1.20.58.220">
    <property type="entry name" value="Phosphate transport system protein phou homolog 2, domain 2"/>
    <property type="match status" value="2"/>
</dbReference>